<accession>A0A0H5DLX6</accession>
<dbReference type="EC" id="3.1.3.48" evidence="2"/>
<dbReference type="PANTHER" id="PTHR11717">
    <property type="entry name" value="LOW MOLECULAR WEIGHT PROTEIN TYROSINE PHOSPHATASE"/>
    <property type="match status" value="1"/>
</dbReference>
<keyword evidence="3 7" id="KW-0378">Hydrolase</keyword>
<sequence length="185" mass="20637">MFWLVLPYAVTINRPMPSERVSASDGIAPEQGGDMKKPKILFVCLGNICRSPMAEYILRRRAAEAGIPLEADSAGTSGWHDGEDMHRETAKILKKHGIDASGFTSRKIRQSDAVAFDCIIAMDGKNLSELERTFGRRSEKIFKLTDLIPESGYDHVPDPWYTGDFEETFRLADAGCRALLEKISK</sequence>
<feature type="active site" evidence="5">
    <location>
        <position position="50"/>
    </location>
</feature>
<dbReference type="InterPro" id="IPR050438">
    <property type="entry name" value="LMW_PTPase"/>
</dbReference>
<dbReference type="InterPro" id="IPR036196">
    <property type="entry name" value="Ptyr_pPase_sf"/>
</dbReference>
<dbReference type="InterPro" id="IPR023485">
    <property type="entry name" value="Ptyr_pPase"/>
</dbReference>
<proteinExistence type="inferred from homology"/>
<dbReference type="GO" id="GO:0004725">
    <property type="term" value="F:protein tyrosine phosphatase activity"/>
    <property type="evidence" value="ECO:0007669"/>
    <property type="project" value="UniProtKB-EC"/>
</dbReference>
<dbReference type="EMBL" id="CVTF01000106">
    <property type="protein sequence ID" value="CRL92475.1"/>
    <property type="molecule type" value="Genomic_DNA"/>
</dbReference>
<dbReference type="PANTHER" id="PTHR11717:SF7">
    <property type="entry name" value="LOW MOLECULAR WEIGHT PHOSPHOTYROSINE PROTEIN PHOSPHATASE"/>
    <property type="match status" value="1"/>
</dbReference>
<dbReference type="AlphaFoldDB" id="A0A0H5DLX6"/>
<organism evidence="7 8">
    <name type="scientific">Neisseria meningitidis serogroup B</name>
    <dbReference type="NCBI Taxonomy" id="491"/>
    <lineage>
        <taxon>Bacteria</taxon>
        <taxon>Pseudomonadati</taxon>
        <taxon>Pseudomonadota</taxon>
        <taxon>Betaproteobacteria</taxon>
        <taxon>Neisseriales</taxon>
        <taxon>Neisseriaceae</taxon>
        <taxon>Neisseria</taxon>
    </lineage>
</organism>
<feature type="domain" description="Phosphotyrosine protein phosphatase I" evidence="6">
    <location>
        <begin position="38"/>
        <end position="182"/>
    </location>
</feature>
<dbReference type="Proteomes" id="UP000182715">
    <property type="component" value="Unassembled WGS sequence"/>
</dbReference>
<reference evidence="7 8" key="1">
    <citation type="submission" date="2014-11" db="EMBL/GenBank/DDBJ databases">
        <authorList>
            <person name="Diene M.Seydina."/>
        </authorList>
    </citation>
    <scope>NUCLEOTIDE SEQUENCE [LARGE SCALE GENOMIC DNA]</scope>
    <source>
        <strain evidence="7 8">Neisseria meningitidis CHUV</strain>
    </source>
</reference>
<comment type="similarity">
    <text evidence="1">Belongs to the low molecular weight phosphotyrosine protein phosphatase family.</text>
</comment>
<evidence type="ECO:0000259" key="6">
    <source>
        <dbReference type="SMART" id="SM00226"/>
    </source>
</evidence>
<dbReference type="CDD" id="cd16343">
    <property type="entry name" value="LMWPTP"/>
    <property type="match status" value="1"/>
</dbReference>
<dbReference type="Gene3D" id="3.40.50.2300">
    <property type="match status" value="1"/>
</dbReference>
<dbReference type="Pfam" id="PF01451">
    <property type="entry name" value="LMWPc"/>
    <property type="match status" value="1"/>
</dbReference>
<evidence type="ECO:0000313" key="7">
    <source>
        <dbReference type="EMBL" id="CRL92475.1"/>
    </source>
</evidence>
<evidence type="ECO:0000256" key="3">
    <source>
        <dbReference type="ARBA" id="ARBA00022801"/>
    </source>
</evidence>
<feature type="active site" description="Proton donor" evidence="5">
    <location>
        <position position="158"/>
    </location>
</feature>
<evidence type="ECO:0000256" key="4">
    <source>
        <dbReference type="ARBA" id="ARBA00022912"/>
    </source>
</evidence>
<evidence type="ECO:0000256" key="2">
    <source>
        <dbReference type="ARBA" id="ARBA00013064"/>
    </source>
</evidence>
<protein>
    <recommendedName>
        <fullName evidence="2">protein-tyrosine-phosphatase</fullName>
        <ecNumber evidence="2">3.1.3.48</ecNumber>
    </recommendedName>
</protein>
<dbReference type="SUPFAM" id="SSF52788">
    <property type="entry name" value="Phosphotyrosine protein phosphatases I"/>
    <property type="match status" value="1"/>
</dbReference>
<name>A0A0H5DLX6_NEIMI</name>
<dbReference type="InterPro" id="IPR017867">
    <property type="entry name" value="Tyr_phospatase_low_mol_wt"/>
</dbReference>
<dbReference type="PRINTS" id="PR00719">
    <property type="entry name" value="LMWPTPASE"/>
</dbReference>
<evidence type="ECO:0000313" key="8">
    <source>
        <dbReference type="Proteomes" id="UP000182715"/>
    </source>
</evidence>
<keyword evidence="4" id="KW-0904">Protein phosphatase</keyword>
<feature type="active site" description="Nucleophile" evidence="5">
    <location>
        <position position="44"/>
    </location>
</feature>
<dbReference type="SMART" id="SM00226">
    <property type="entry name" value="LMWPc"/>
    <property type="match status" value="1"/>
</dbReference>
<evidence type="ECO:0000256" key="5">
    <source>
        <dbReference type="PIRSR" id="PIRSR617867-1"/>
    </source>
</evidence>
<evidence type="ECO:0000256" key="1">
    <source>
        <dbReference type="ARBA" id="ARBA00011063"/>
    </source>
</evidence>